<keyword evidence="1" id="KW-0805">Transcription regulation</keyword>
<dbReference type="PRINTS" id="PR00455">
    <property type="entry name" value="HTHTETR"/>
</dbReference>
<proteinExistence type="predicted"/>
<evidence type="ECO:0000259" key="6">
    <source>
        <dbReference type="PROSITE" id="PS50977"/>
    </source>
</evidence>
<dbReference type="AlphaFoldDB" id="A0A177HZ49"/>
<feature type="compositionally biased region" description="Basic residues" evidence="5">
    <location>
        <begin position="21"/>
        <end position="31"/>
    </location>
</feature>
<dbReference type="InterPro" id="IPR001647">
    <property type="entry name" value="HTH_TetR"/>
</dbReference>
<sequence>MTKGPGQTTADTRASTTEGRRRSRAKRGHGGRLRDELIEAAGTLLDDAGEEGVTIRAVAQAVGVSTPSVYLHFDNRLELLHTVCLGVWDELGRRMLSISAQTTDPFAELHQRSVAYIRFGLDHPLRYRLVATGPATAATEQVADACFRFLRETVQRCADAGVLHGDVTALTRAICACLHGAVSLLILQPTSKWPDDITQYADDAATLACEGAAALSRAHHGRYET</sequence>
<accession>A0A177HZ49</accession>
<organism evidence="7 8">
    <name type="scientific">Streptomyces jeddahensis</name>
    <dbReference type="NCBI Taxonomy" id="1716141"/>
    <lineage>
        <taxon>Bacteria</taxon>
        <taxon>Bacillati</taxon>
        <taxon>Actinomycetota</taxon>
        <taxon>Actinomycetes</taxon>
        <taxon>Kitasatosporales</taxon>
        <taxon>Streptomycetaceae</taxon>
        <taxon>Streptomyces</taxon>
    </lineage>
</organism>
<dbReference type="PROSITE" id="PS50977">
    <property type="entry name" value="HTH_TETR_2"/>
    <property type="match status" value="1"/>
</dbReference>
<keyword evidence="8" id="KW-1185">Reference proteome</keyword>
<dbReference type="STRING" id="1716141.STSP_06500"/>
<evidence type="ECO:0000313" key="7">
    <source>
        <dbReference type="EMBL" id="OAH15947.1"/>
    </source>
</evidence>
<dbReference type="InterPro" id="IPR050109">
    <property type="entry name" value="HTH-type_TetR-like_transc_reg"/>
</dbReference>
<reference evidence="7 8" key="1">
    <citation type="submission" date="2015-12" db="EMBL/GenBank/DDBJ databases">
        <title>Genome sequence of Streptomyces sp. G25.</title>
        <authorList>
            <person name="Poehlein A."/>
            <person name="Roettig A."/>
            <person name="Hiessl S."/>
            <person name="Hauschild P."/>
            <person name="Schauer J."/>
            <person name="Madkour M.H."/>
            <person name="Al-Ansari A.M."/>
            <person name="Almakishah N.H."/>
            <person name="Steinbuechel A."/>
            <person name="Daniel R."/>
        </authorList>
    </citation>
    <scope>NUCLEOTIDE SEQUENCE [LARGE SCALE GENOMIC DNA]</scope>
    <source>
        <strain evidence="8">G25(2015)</strain>
    </source>
</reference>
<dbReference type="Pfam" id="PF13305">
    <property type="entry name" value="TetR_C_33"/>
    <property type="match status" value="1"/>
</dbReference>
<evidence type="ECO:0000256" key="2">
    <source>
        <dbReference type="ARBA" id="ARBA00023125"/>
    </source>
</evidence>
<name>A0A177HZ49_9ACTN</name>
<keyword evidence="3" id="KW-0804">Transcription</keyword>
<comment type="caution">
    <text evidence="7">The sequence shown here is derived from an EMBL/GenBank/DDBJ whole genome shotgun (WGS) entry which is preliminary data.</text>
</comment>
<evidence type="ECO:0000256" key="4">
    <source>
        <dbReference type="PROSITE-ProRule" id="PRU00335"/>
    </source>
</evidence>
<dbReference type="GO" id="GO:0000976">
    <property type="term" value="F:transcription cis-regulatory region binding"/>
    <property type="evidence" value="ECO:0007669"/>
    <property type="project" value="TreeGrafter"/>
</dbReference>
<evidence type="ECO:0000313" key="8">
    <source>
        <dbReference type="Proteomes" id="UP000077381"/>
    </source>
</evidence>
<gene>
    <name evidence="7" type="primary">tetR_2</name>
    <name evidence="7" type="ORF">STSP_06500</name>
</gene>
<feature type="DNA-binding region" description="H-T-H motif" evidence="4">
    <location>
        <begin position="54"/>
        <end position="73"/>
    </location>
</feature>
<dbReference type="Proteomes" id="UP000077381">
    <property type="component" value="Unassembled WGS sequence"/>
</dbReference>
<protein>
    <submittedName>
        <fullName evidence="7">Tetracycline repressor protein class H</fullName>
    </submittedName>
</protein>
<evidence type="ECO:0000256" key="3">
    <source>
        <dbReference type="ARBA" id="ARBA00023163"/>
    </source>
</evidence>
<dbReference type="SUPFAM" id="SSF48498">
    <property type="entry name" value="Tetracyclin repressor-like, C-terminal domain"/>
    <property type="match status" value="1"/>
</dbReference>
<dbReference type="PANTHER" id="PTHR30055">
    <property type="entry name" value="HTH-TYPE TRANSCRIPTIONAL REGULATOR RUTR"/>
    <property type="match status" value="1"/>
</dbReference>
<dbReference type="PANTHER" id="PTHR30055:SF220">
    <property type="entry name" value="TETR-FAMILY REGULATORY PROTEIN"/>
    <property type="match status" value="1"/>
</dbReference>
<feature type="domain" description="HTH tetR-type" evidence="6">
    <location>
        <begin position="31"/>
        <end position="91"/>
    </location>
</feature>
<dbReference type="Pfam" id="PF00440">
    <property type="entry name" value="TetR_N"/>
    <property type="match status" value="1"/>
</dbReference>
<dbReference type="EMBL" id="LOHS01000029">
    <property type="protein sequence ID" value="OAH15947.1"/>
    <property type="molecule type" value="Genomic_DNA"/>
</dbReference>
<dbReference type="InterPro" id="IPR009057">
    <property type="entry name" value="Homeodomain-like_sf"/>
</dbReference>
<dbReference type="InterPro" id="IPR036271">
    <property type="entry name" value="Tet_transcr_reg_TetR-rel_C_sf"/>
</dbReference>
<feature type="compositionally biased region" description="Polar residues" evidence="5">
    <location>
        <begin position="1"/>
        <end position="17"/>
    </location>
</feature>
<keyword evidence="2 4" id="KW-0238">DNA-binding</keyword>
<evidence type="ECO:0000256" key="1">
    <source>
        <dbReference type="ARBA" id="ARBA00023015"/>
    </source>
</evidence>
<dbReference type="SUPFAM" id="SSF46689">
    <property type="entry name" value="Homeodomain-like"/>
    <property type="match status" value="1"/>
</dbReference>
<dbReference type="GO" id="GO:0003700">
    <property type="term" value="F:DNA-binding transcription factor activity"/>
    <property type="evidence" value="ECO:0007669"/>
    <property type="project" value="TreeGrafter"/>
</dbReference>
<dbReference type="Gene3D" id="1.10.357.10">
    <property type="entry name" value="Tetracycline Repressor, domain 2"/>
    <property type="match status" value="1"/>
</dbReference>
<dbReference type="PATRIC" id="fig|1716141.3.peg.688"/>
<feature type="region of interest" description="Disordered" evidence="5">
    <location>
        <begin position="1"/>
        <end position="32"/>
    </location>
</feature>
<dbReference type="RefSeq" id="WP_198547246.1">
    <property type="nucleotide sequence ID" value="NZ_LOHS01000029.1"/>
</dbReference>
<evidence type="ECO:0000256" key="5">
    <source>
        <dbReference type="SAM" id="MobiDB-lite"/>
    </source>
</evidence>
<dbReference type="InterPro" id="IPR025996">
    <property type="entry name" value="MT1864/Rv1816-like_C"/>
</dbReference>